<gene>
    <name evidence="5" type="ORF">ACFQMH_40275</name>
</gene>
<dbReference type="PANTHER" id="PTHR44688">
    <property type="entry name" value="DNA-BINDING TRANSCRIPTIONAL ACTIVATOR DEVR_DOSR"/>
    <property type="match status" value="1"/>
</dbReference>
<evidence type="ECO:0000313" key="6">
    <source>
        <dbReference type="Proteomes" id="UP001596409"/>
    </source>
</evidence>
<organism evidence="5 6">
    <name type="scientific">Streptomyces viridiviolaceus</name>
    <dbReference type="NCBI Taxonomy" id="68282"/>
    <lineage>
        <taxon>Bacteria</taxon>
        <taxon>Bacillati</taxon>
        <taxon>Actinomycetota</taxon>
        <taxon>Actinomycetes</taxon>
        <taxon>Kitasatosporales</taxon>
        <taxon>Streptomycetaceae</taxon>
        <taxon>Streptomyces</taxon>
    </lineage>
</organism>
<dbReference type="Gene3D" id="1.10.10.10">
    <property type="entry name" value="Winged helix-like DNA-binding domain superfamily/Winged helix DNA-binding domain"/>
    <property type="match status" value="1"/>
</dbReference>
<dbReference type="InterPro" id="IPR016032">
    <property type="entry name" value="Sig_transdc_resp-reg_C-effctor"/>
</dbReference>
<dbReference type="CDD" id="cd06170">
    <property type="entry name" value="LuxR_C_like"/>
    <property type="match status" value="1"/>
</dbReference>
<dbReference type="Gene3D" id="3.30.450.80">
    <property type="entry name" value="Transcription factor LuxR-like, autoinducer-binding domain"/>
    <property type="match status" value="1"/>
</dbReference>
<dbReference type="InterPro" id="IPR036388">
    <property type="entry name" value="WH-like_DNA-bd_sf"/>
</dbReference>
<evidence type="ECO:0000256" key="2">
    <source>
        <dbReference type="ARBA" id="ARBA00023125"/>
    </source>
</evidence>
<keyword evidence="2" id="KW-0238">DNA-binding</keyword>
<dbReference type="SUPFAM" id="SSF46894">
    <property type="entry name" value="C-terminal effector domain of the bipartite response regulators"/>
    <property type="match status" value="1"/>
</dbReference>
<protein>
    <submittedName>
        <fullName evidence="5">LuxR C-terminal-related transcriptional regulator</fullName>
    </submittedName>
</protein>
<dbReference type="SMART" id="SM00421">
    <property type="entry name" value="HTH_LUXR"/>
    <property type="match status" value="1"/>
</dbReference>
<feature type="domain" description="HTH luxR-type" evidence="4">
    <location>
        <begin position="266"/>
        <end position="331"/>
    </location>
</feature>
<dbReference type="EMBL" id="JBHSYM010000111">
    <property type="protein sequence ID" value="MFC7017821.1"/>
    <property type="molecule type" value="Genomic_DNA"/>
</dbReference>
<dbReference type="PANTHER" id="PTHR44688:SF16">
    <property type="entry name" value="DNA-BINDING TRANSCRIPTIONAL ACTIVATOR DEVR_DOSR"/>
    <property type="match status" value="1"/>
</dbReference>
<keyword evidence="3" id="KW-0804">Transcription</keyword>
<keyword evidence="1" id="KW-0805">Transcription regulation</keyword>
<dbReference type="PRINTS" id="PR00038">
    <property type="entry name" value="HTHLUXR"/>
</dbReference>
<name>A0ABW2EGR5_9ACTN</name>
<dbReference type="RefSeq" id="WP_229880996.1">
    <property type="nucleotide sequence ID" value="NZ_BMWA01000014.1"/>
</dbReference>
<dbReference type="InterPro" id="IPR005143">
    <property type="entry name" value="TF_LuxR_autoind-bd_dom"/>
</dbReference>
<reference evidence="6" key="1">
    <citation type="journal article" date="2019" name="Int. J. Syst. Evol. Microbiol.">
        <title>The Global Catalogue of Microorganisms (GCM) 10K type strain sequencing project: providing services to taxonomists for standard genome sequencing and annotation.</title>
        <authorList>
            <consortium name="The Broad Institute Genomics Platform"/>
            <consortium name="The Broad Institute Genome Sequencing Center for Infectious Disease"/>
            <person name="Wu L."/>
            <person name="Ma J."/>
        </authorList>
    </citation>
    <scope>NUCLEOTIDE SEQUENCE [LARGE SCALE GENOMIC DNA]</scope>
    <source>
        <strain evidence="6">JCM 4855</strain>
    </source>
</reference>
<dbReference type="SUPFAM" id="SSF75516">
    <property type="entry name" value="Pheromone-binding domain of LuxR-like quorum-sensing transcription factors"/>
    <property type="match status" value="1"/>
</dbReference>
<dbReference type="PROSITE" id="PS50043">
    <property type="entry name" value="HTH_LUXR_2"/>
    <property type="match status" value="1"/>
</dbReference>
<sequence length="336" mass="36164">METERSTADVLDAALRVRRAATEVSEQPGSGAGRVLEALSGVIDYDHASLSRWDPLHRRHRTLASSYPAETTAYIETRLHDDPVFSLIRRSGGDPLWLRDVPEPQRLTSPGFREELQPLGIEDGVAHCLFAPDGRYVGMLNVSTKRVQRRRHPARAAVPLLTECLASVADPVTGAGTDPAAQDGSEGTAAAACAVALADCRSTAPTPVSGDVPPGFEEADSPLTRLVRDALTRRSLPTTLLVPLEGRLLELRLSRRNASTVVVCRPVACPAGLSPRELQVLAELTHGRTNREIAERLFVTPRTVATHIEHILTKLSLPNRAAAAGRAAAWGVEPPP</sequence>
<evidence type="ECO:0000259" key="4">
    <source>
        <dbReference type="PROSITE" id="PS50043"/>
    </source>
</evidence>
<evidence type="ECO:0000256" key="3">
    <source>
        <dbReference type="ARBA" id="ARBA00023163"/>
    </source>
</evidence>
<dbReference type="Proteomes" id="UP001596409">
    <property type="component" value="Unassembled WGS sequence"/>
</dbReference>
<keyword evidence="6" id="KW-1185">Reference proteome</keyword>
<comment type="caution">
    <text evidence="5">The sequence shown here is derived from an EMBL/GenBank/DDBJ whole genome shotgun (WGS) entry which is preliminary data.</text>
</comment>
<evidence type="ECO:0000313" key="5">
    <source>
        <dbReference type="EMBL" id="MFC7017821.1"/>
    </source>
</evidence>
<proteinExistence type="predicted"/>
<dbReference type="InterPro" id="IPR000792">
    <property type="entry name" value="Tscrpt_reg_LuxR_C"/>
</dbReference>
<dbReference type="Pfam" id="PF03472">
    <property type="entry name" value="Autoind_bind"/>
    <property type="match status" value="1"/>
</dbReference>
<dbReference type="Pfam" id="PF00196">
    <property type="entry name" value="GerE"/>
    <property type="match status" value="1"/>
</dbReference>
<evidence type="ECO:0000256" key="1">
    <source>
        <dbReference type="ARBA" id="ARBA00023015"/>
    </source>
</evidence>
<dbReference type="InterPro" id="IPR036693">
    <property type="entry name" value="TF_LuxR_autoind-bd_dom_sf"/>
</dbReference>
<dbReference type="PROSITE" id="PS00622">
    <property type="entry name" value="HTH_LUXR_1"/>
    <property type="match status" value="1"/>
</dbReference>
<accession>A0ABW2EGR5</accession>